<evidence type="ECO:0000313" key="2">
    <source>
        <dbReference type="EMBL" id="NJB67473.1"/>
    </source>
</evidence>
<evidence type="ECO:0000313" key="3">
    <source>
        <dbReference type="Proteomes" id="UP000580856"/>
    </source>
</evidence>
<dbReference type="PROSITE" id="PS51257">
    <property type="entry name" value="PROKAR_LIPOPROTEIN"/>
    <property type="match status" value="1"/>
</dbReference>
<keyword evidence="3" id="KW-1185">Reference proteome</keyword>
<dbReference type="Proteomes" id="UP000580856">
    <property type="component" value="Unassembled WGS sequence"/>
</dbReference>
<dbReference type="SUPFAM" id="SSF49265">
    <property type="entry name" value="Fibronectin type III"/>
    <property type="match status" value="1"/>
</dbReference>
<dbReference type="InterPro" id="IPR012334">
    <property type="entry name" value="Pectin_lyas_fold"/>
</dbReference>
<dbReference type="AlphaFoldDB" id="A0A846QMK7"/>
<proteinExistence type="predicted"/>
<accession>A0A846QMK7</accession>
<dbReference type="InterPro" id="IPR003961">
    <property type="entry name" value="FN3_dom"/>
</dbReference>
<dbReference type="Gene3D" id="3.40.50.10610">
    <property type="entry name" value="ABC-type transport auxiliary lipoprotein component"/>
    <property type="match status" value="1"/>
</dbReference>
<name>A0A846QMK7_9BACT</name>
<gene>
    <name evidence="2" type="ORF">GGQ74_001113</name>
</gene>
<protein>
    <recommendedName>
        <fullName evidence="1">Fibronectin type-III domain-containing protein</fullName>
    </recommendedName>
</protein>
<dbReference type="RefSeq" id="WP_167940526.1">
    <property type="nucleotide sequence ID" value="NZ_JAATJA010000001.1"/>
</dbReference>
<dbReference type="PROSITE" id="PS50853">
    <property type="entry name" value="FN3"/>
    <property type="match status" value="1"/>
</dbReference>
<dbReference type="InterPro" id="IPR011050">
    <property type="entry name" value="Pectin_lyase_fold/virulence"/>
</dbReference>
<sequence length="701" mass="73716">MPLSRTPLCIVLALFAVAVLCSCGGKRHVERSAGPITDTPFTIFNGEYENTNAMLQSPPRSVAVLPFSGGGGAWDTLPREDDPRVVVRQGMYRHLAALPYRDAELHEVDERLANAGFTSDDEILTALEQSPRRIGAALGVDAVVTGEVTHFDRAYAGLVSQVSVGCTARMVRLSDGKLLWQASHVSREFGGGVSISPVGLVMGAFSSLWNLRGVQLLRETDELFREMVATIAVPESPLAVRSRPPDIELFAVPGAEHTFRDGEPITFRLVGEPKCSAYASLGSLQASIPMHPVPATQRQILRGQLLSAVRDRQRAADMEPTPELLADALEHIDALEIYEGVWLPDSGIETRGVTARGYLLDARGAQAVAVAAMRVAVDTAAPQPPQDLHAEPLPQGASLRWAASNSTDTASYEVWASRQGQTGFEPVASVTDTTAVIRGLADFVPAFLRVRAVDSAGNVSGYSPPVRTIPEPQPGIIDAAATSPDLGGSVSGLLFLPAERGPYSVTAPLVVEKGAALHIGPGALVRFAPDTGLTVRGTLATHGTQDAPVFLVPNSTSARPGTWAGVSLDGAEGVRMSATRILGATTGLNVRDCAPDIEALTVRASSQAGILLREGARPSITCSLIRGNGGMGGLVVEGTGVAPRITSTVFDGNTPFDVQSFTPLDIDLSGNHFTADPATSVLGRVRTSPALDAPPDACPNN</sequence>
<dbReference type="Gene3D" id="2.160.20.10">
    <property type="entry name" value="Single-stranded right-handed beta-helix, Pectin lyase-like"/>
    <property type="match status" value="1"/>
</dbReference>
<comment type="caution">
    <text evidence="2">The sequence shown here is derived from an EMBL/GenBank/DDBJ whole genome shotgun (WGS) entry which is preliminary data.</text>
</comment>
<dbReference type="InterPro" id="IPR013783">
    <property type="entry name" value="Ig-like_fold"/>
</dbReference>
<dbReference type="InterPro" id="IPR036116">
    <property type="entry name" value="FN3_sf"/>
</dbReference>
<organism evidence="2 3">
    <name type="scientific">Desulfobaculum xiamenense</name>
    <dbReference type="NCBI Taxonomy" id="995050"/>
    <lineage>
        <taxon>Bacteria</taxon>
        <taxon>Pseudomonadati</taxon>
        <taxon>Thermodesulfobacteriota</taxon>
        <taxon>Desulfovibrionia</taxon>
        <taxon>Desulfovibrionales</taxon>
        <taxon>Desulfovibrionaceae</taxon>
        <taxon>Desulfobaculum</taxon>
    </lineage>
</organism>
<dbReference type="Gene3D" id="2.60.40.10">
    <property type="entry name" value="Immunoglobulins"/>
    <property type="match status" value="1"/>
</dbReference>
<reference evidence="2 3" key="1">
    <citation type="submission" date="2020-03" db="EMBL/GenBank/DDBJ databases">
        <title>Genomic Encyclopedia of Type Strains, Phase IV (KMG-IV): sequencing the most valuable type-strain genomes for metagenomic binning, comparative biology and taxonomic classification.</title>
        <authorList>
            <person name="Goeker M."/>
        </authorList>
    </citation>
    <scope>NUCLEOTIDE SEQUENCE [LARGE SCALE GENOMIC DNA]</scope>
    <source>
        <strain evidence="2 3">DSM 24233</strain>
    </source>
</reference>
<feature type="domain" description="Fibronectin type-III" evidence="1">
    <location>
        <begin position="381"/>
        <end position="474"/>
    </location>
</feature>
<dbReference type="SUPFAM" id="SSF51126">
    <property type="entry name" value="Pectin lyase-like"/>
    <property type="match status" value="1"/>
</dbReference>
<dbReference type="EMBL" id="JAATJA010000001">
    <property type="protein sequence ID" value="NJB67473.1"/>
    <property type="molecule type" value="Genomic_DNA"/>
</dbReference>
<evidence type="ECO:0000259" key="1">
    <source>
        <dbReference type="PROSITE" id="PS50853"/>
    </source>
</evidence>